<dbReference type="EMBL" id="GG663928">
    <property type="protein sequence ID" value="KNC35819.1"/>
    <property type="molecule type" value="Genomic_DNA"/>
</dbReference>
<evidence type="ECO:0000313" key="2">
    <source>
        <dbReference type="EMBL" id="KNC35819.1"/>
    </source>
</evidence>
<dbReference type="OrthoDB" id="383414at2759"/>
<evidence type="ECO:0000256" key="1">
    <source>
        <dbReference type="SAM" id="Coils"/>
    </source>
</evidence>
<dbReference type="Proteomes" id="UP000054566">
    <property type="component" value="Unassembled WGS sequence"/>
</dbReference>
<feature type="coiled-coil region" evidence="1">
    <location>
        <begin position="24"/>
        <end position="51"/>
    </location>
</feature>
<dbReference type="AlphaFoldDB" id="A0A0L0CWS6"/>
<accession>A0A0L0CWS6</accession>
<sequence>MSSLKKKKQDILWSKKWRNLIQQKAIKEEMNKQLKASLEKQKQEEEEKECTFKPQTLWNQSFKKTISFVDEFFVKLKPYIEQQQANPNQLKEFEIGGQSFSKKIKRKHLFFWLGIGGSQKIKFFPKGFLGGKKKGKEKKKGPLNM</sequence>
<organism evidence="2 3">
    <name type="scientific">Plasmodium falciparum RAJ116</name>
    <dbReference type="NCBI Taxonomy" id="580058"/>
    <lineage>
        <taxon>Eukaryota</taxon>
        <taxon>Sar</taxon>
        <taxon>Alveolata</taxon>
        <taxon>Apicomplexa</taxon>
        <taxon>Aconoidasida</taxon>
        <taxon>Haemosporida</taxon>
        <taxon>Plasmodiidae</taxon>
        <taxon>Plasmodium</taxon>
        <taxon>Plasmodium (Laverania)</taxon>
    </lineage>
</organism>
<name>A0A0L0CWS6_PLAFA</name>
<evidence type="ECO:0000313" key="3">
    <source>
        <dbReference type="Proteomes" id="UP000054566"/>
    </source>
</evidence>
<proteinExistence type="predicted"/>
<protein>
    <submittedName>
        <fullName evidence="2">Uncharacterized protein</fullName>
    </submittedName>
</protein>
<keyword evidence="1" id="KW-0175">Coiled coil</keyword>
<gene>
    <name evidence="2" type="ORF">PFLG_00713</name>
</gene>
<reference evidence="3" key="2">
    <citation type="submission" date="2015-07" db="EMBL/GenBank/DDBJ databases">
        <title>The genome sequence of Plasmodium falciparum RAJ116.</title>
        <authorList>
            <consortium name="The Broad Institute Genome Sequencing Platform"/>
            <person name="Volkman S.K."/>
            <person name="Neafsey D.E."/>
            <person name="Dash A.P."/>
            <person name="Chitnis C.E."/>
            <person name="Hartl D.L."/>
            <person name="Young S.K."/>
            <person name="Kodira C.D."/>
            <person name="Zeng Q."/>
            <person name="Koehrsen M."/>
            <person name="Godfrey P."/>
            <person name="Alvarado L."/>
            <person name="Berlin A."/>
            <person name="Borenstein D."/>
            <person name="Chen Z."/>
            <person name="Engels R."/>
            <person name="Freedman E."/>
            <person name="Gellesch M."/>
            <person name="Goldberg J."/>
            <person name="Griggs A."/>
            <person name="Gujja S."/>
            <person name="Heiman D."/>
            <person name="Hepburn T."/>
            <person name="Howarth C."/>
            <person name="Jen D."/>
            <person name="Larson L."/>
            <person name="Lewis B."/>
            <person name="Mehta T."/>
            <person name="Park D."/>
            <person name="Pearson M."/>
            <person name="Roberts A."/>
            <person name="Saif S."/>
            <person name="Shea T."/>
            <person name="Shenoy N."/>
            <person name="Sisk P."/>
            <person name="Stolte C."/>
            <person name="Sykes S."/>
            <person name="Walk T."/>
            <person name="White J."/>
            <person name="Yandava C."/>
            <person name="Wirth D.F."/>
            <person name="Nusbaum C."/>
            <person name="Birren B."/>
        </authorList>
    </citation>
    <scope>NUCLEOTIDE SEQUENCE [LARGE SCALE GENOMIC DNA]</scope>
    <source>
        <strain evidence="3">RAJ116</strain>
    </source>
</reference>
<reference evidence="3" key="1">
    <citation type="submission" date="2015-07" db="EMBL/GenBank/DDBJ databases">
        <title>Annotation of Plasmodium falciparum RAJ116.</title>
        <authorList>
            <consortium name="The Broad Institute Genome Sequencing Platform"/>
            <person name="Volkman S.K."/>
            <person name="Neafsey D.E."/>
            <person name="Dash A.P."/>
            <person name="Chitnis C.E."/>
            <person name="Hartl D.L."/>
            <person name="Young S.K."/>
            <person name="Zeng Q."/>
            <person name="Koehrsen M."/>
            <person name="Alvarado L."/>
            <person name="Berlin A."/>
            <person name="Borenstein D."/>
            <person name="Chapman S.B."/>
            <person name="Chen Z."/>
            <person name="Engels R."/>
            <person name="Freedman E."/>
            <person name="Gellesch M."/>
            <person name="Goldberg J."/>
            <person name="Griggs A."/>
            <person name="Gujja S."/>
            <person name="Heilman E.R."/>
            <person name="Heiman D.I."/>
            <person name="Howarth C."/>
            <person name="Jen D."/>
            <person name="Larson L."/>
            <person name="Mehta T."/>
            <person name="Neiman D."/>
            <person name="Park D."/>
            <person name="Pearson M."/>
            <person name="Roberts A."/>
            <person name="Saif S."/>
            <person name="Shea T."/>
            <person name="Shenoy N."/>
            <person name="Sisk P."/>
            <person name="Stolte C."/>
            <person name="Sykes S."/>
            <person name="Walk T."/>
            <person name="White J."/>
            <person name="Yandava C."/>
            <person name="Haas B."/>
            <person name="Henn M.R."/>
            <person name="Nusbaum C."/>
            <person name="Birren B."/>
        </authorList>
    </citation>
    <scope>NUCLEOTIDE SEQUENCE [LARGE SCALE GENOMIC DNA]</scope>
    <source>
        <strain evidence="3">RAJ116</strain>
    </source>
</reference>